<dbReference type="AlphaFoldDB" id="A0A7C3ZHH8"/>
<feature type="domain" description="ATPase AAA-type core" evidence="1">
    <location>
        <begin position="262"/>
        <end position="336"/>
    </location>
</feature>
<dbReference type="Gene3D" id="3.40.50.300">
    <property type="entry name" value="P-loop containing nucleotide triphosphate hydrolases"/>
    <property type="match status" value="1"/>
</dbReference>
<organism evidence="2">
    <name type="scientific">Planktothricoides sp. SpSt-374</name>
    <dbReference type="NCBI Taxonomy" id="2282167"/>
    <lineage>
        <taxon>Bacteria</taxon>
        <taxon>Bacillati</taxon>
        <taxon>Cyanobacteriota</taxon>
        <taxon>Cyanophyceae</taxon>
        <taxon>Oscillatoriophycideae</taxon>
        <taxon>Oscillatoriales</taxon>
        <taxon>Oscillatoriaceae</taxon>
        <taxon>Planktothricoides</taxon>
    </lineage>
</organism>
<evidence type="ECO:0000313" key="2">
    <source>
        <dbReference type="EMBL" id="HGG01360.1"/>
    </source>
</evidence>
<reference evidence="2" key="1">
    <citation type="journal article" date="2020" name="mSystems">
        <title>Genome- and Community-Level Interaction Insights into Carbon Utilization and Element Cycling Functions of Hydrothermarchaeota in Hydrothermal Sediment.</title>
        <authorList>
            <person name="Zhou Z."/>
            <person name="Liu Y."/>
            <person name="Xu W."/>
            <person name="Pan J."/>
            <person name="Luo Z.H."/>
            <person name="Li M."/>
        </authorList>
    </citation>
    <scope>NUCLEOTIDE SEQUENCE [LARGE SCALE GENOMIC DNA]</scope>
    <source>
        <strain evidence="2">SpSt-374</strain>
    </source>
</reference>
<dbReference type="EMBL" id="DSPX01000123">
    <property type="protein sequence ID" value="HGG01360.1"/>
    <property type="molecule type" value="Genomic_DNA"/>
</dbReference>
<comment type="caution">
    <text evidence="2">The sequence shown here is derived from an EMBL/GenBank/DDBJ whole genome shotgun (WGS) entry which is preliminary data.</text>
</comment>
<gene>
    <name evidence="2" type="ORF">ENR15_12105</name>
</gene>
<keyword evidence="2" id="KW-0547">Nucleotide-binding</keyword>
<dbReference type="SUPFAM" id="SSF52540">
    <property type="entry name" value="P-loop containing nucleoside triphosphate hydrolases"/>
    <property type="match status" value="1"/>
</dbReference>
<dbReference type="PANTHER" id="PTHR43581:SF2">
    <property type="entry name" value="EXCINUCLEASE ATPASE SUBUNIT"/>
    <property type="match status" value="1"/>
</dbReference>
<keyword evidence="2" id="KW-0067">ATP-binding</keyword>
<dbReference type="InterPro" id="IPR027417">
    <property type="entry name" value="P-loop_NTPase"/>
</dbReference>
<dbReference type="GO" id="GO:0005524">
    <property type="term" value="F:ATP binding"/>
    <property type="evidence" value="ECO:0007669"/>
    <property type="project" value="UniProtKB-KW"/>
</dbReference>
<accession>A0A7C3ZHH8</accession>
<dbReference type="PANTHER" id="PTHR43581">
    <property type="entry name" value="ATP/GTP PHOSPHATASE"/>
    <property type="match status" value="1"/>
</dbReference>
<dbReference type="Pfam" id="PF13304">
    <property type="entry name" value="AAA_21"/>
    <property type="match status" value="1"/>
</dbReference>
<dbReference type="InterPro" id="IPR051396">
    <property type="entry name" value="Bact_Antivir_Def_Nuclease"/>
</dbReference>
<protein>
    <submittedName>
        <fullName evidence="2">ATP-binding protein</fullName>
    </submittedName>
</protein>
<dbReference type="GO" id="GO:0016887">
    <property type="term" value="F:ATP hydrolysis activity"/>
    <property type="evidence" value="ECO:0007669"/>
    <property type="project" value="InterPro"/>
</dbReference>
<sequence>MKIKRLECQDNSEWKLEPFYLTDNPTLLVGISGAGKTQILRAIYALKLIAQGHSLNGVKWNVEFLNNEGILYRWEGEFEPQKSLSFGDFKLESPKQRFHILFEKLYKDDVLLVNRTAEQIVFKGTKTPKLSPDTSAIYLLKQEEDIGMAAAEIEKIIRAKPPSDFFNDEQIRAYPLLSNDVINRYKNLSLTEIQNSQLHLLIKLVLVYRYFPEIFQKIKKRFIEIFNLIEDVRIEHPRNWYDFFTSNFMDSQLLWVNIKEKGINEPIQQPNISSGMMKTLMYISELYLCPPGSVILLDEFENSLGVNCIESMTEIILENQDNVQFIITSHHPYIINNIPPQHWKIVTRKGGVVKVKEAEDFGISKSRHKAFIDLINILEDYPEGLEEE</sequence>
<evidence type="ECO:0000259" key="1">
    <source>
        <dbReference type="Pfam" id="PF13304"/>
    </source>
</evidence>
<proteinExistence type="predicted"/>
<dbReference type="InterPro" id="IPR003959">
    <property type="entry name" value="ATPase_AAA_core"/>
</dbReference>
<name>A0A7C3ZHH8_9CYAN</name>